<evidence type="ECO:0000256" key="6">
    <source>
        <dbReference type="RuleBase" id="RU364101"/>
    </source>
</evidence>
<dbReference type="CDD" id="cd09233">
    <property type="entry name" value="ACE1-Sec16-like"/>
    <property type="match status" value="1"/>
</dbReference>
<feature type="region of interest" description="Disordered" evidence="7">
    <location>
        <begin position="255"/>
        <end position="285"/>
    </location>
</feature>
<evidence type="ECO:0000259" key="9">
    <source>
        <dbReference type="Pfam" id="PF12932"/>
    </source>
</evidence>
<feature type="compositionally biased region" description="Low complexity" evidence="7">
    <location>
        <begin position="1130"/>
        <end position="1144"/>
    </location>
</feature>
<feature type="domain" description="Sec16 Sec23-binding" evidence="8">
    <location>
        <begin position="310"/>
        <end position="546"/>
    </location>
</feature>
<feature type="compositionally biased region" description="Polar residues" evidence="7">
    <location>
        <begin position="1104"/>
        <end position="1115"/>
    </location>
</feature>
<feature type="compositionally biased region" description="Polar residues" evidence="7">
    <location>
        <begin position="628"/>
        <end position="647"/>
    </location>
</feature>
<gene>
    <name evidence="11" type="primary">LOC106810648</name>
</gene>
<feature type="region of interest" description="Disordered" evidence="7">
    <location>
        <begin position="675"/>
        <end position="721"/>
    </location>
</feature>
<dbReference type="Proteomes" id="UP000695022">
    <property type="component" value="Unplaced"/>
</dbReference>
<keyword evidence="6" id="KW-0472">Membrane</keyword>
<evidence type="ECO:0000259" key="8">
    <source>
        <dbReference type="Pfam" id="PF12931"/>
    </source>
</evidence>
<dbReference type="InterPro" id="IPR024298">
    <property type="entry name" value="Sec16_Sec23-bd"/>
</dbReference>
<proteinExistence type="inferred from homology"/>
<evidence type="ECO:0000313" key="10">
    <source>
        <dbReference type="Proteomes" id="UP000695022"/>
    </source>
</evidence>
<sequence length="1193" mass="131696">MDRERYENSKYYEDWYKQQEAYYQNYPYADPRAYYDYYRQYGHSRQDSGYLAEMAYYDSNKSASYIDPNMSSADYYQQYDDFDRRSQHSSYVDDRDRSRSGSRLGYEESDGYSERSDDAVARQRLTPHKFRMPHTLATLTPSGALLKVLPNSPEDGQPARVELHDVQGFLGSSAEMEEMRAFPGPLVKSETHKKDVIIFCQNKIKECKADYELVDKSSAVLLWELNVLLIRQNGTVVGTDIADLLLADYQREHDDEPVEQLDDVAPVSPSGKEEDEESKAAETTEVVTENRTVINRKTLLSEEQVTKKFRDLLLYGHKKDALDWSMKHHSWGHALFLASKMDARTYANVMTRFANSLALNDPLQTLYQLMSGRQPGSVTSVADHNWGDWRPHLAMILSNGSGRSDLDQRSITSLADTLAASGCLHAAHFCYLMADVGFGTYKKKMSKLVLIGSNHRLPLQQFATNEAVHCTEVYEYAMSLSNPQFVLPGLQAYKFMYACRLAEFGFLQEALHYCEVLTRAFQPAPALYSENLVAQVYELGSRLKYHDPHYTHGEGEITYMADPDWLTNLSSICTAFKIGTIHHIEETEANAPWTGEAVSQPTSESVSTSTSVQDDMNMMTSEHYAQEQVHQYQSHSRHTSGQQQVYEQTGAPGPTDGAGYDYSQYNQYYQQQQQGQYFTPPGNYGEGYAGSSAEQQVAAASEHSASAPSSPRTPVADTTGGAGFDYYGMATQQSLGEHQNENLTSEYQDDLVSGFQTPPDSPGSAKTLTASSPEPGKKVESPTEHKKKEHKKHDKRGWFGGIFNFGGFKGKNEMKLPEDKNPSIVWDATKNRWVNQDGDDEEEKPFAPPPKDSDMMGGSMGPYDPLPAVPVPAAYDPVLTPAVPAASYTQQQGLDANQQAPQPTPAPPAGGVNRFKMRGGKGPRSKYVDVLNPTGAPSSGQQSIAPPNLFPTNTSSPMNFFVPTPVSAESTGDSGAVDYVGLAQASTTDAASHPHADSQPQVANPAQDGNVQSYYQDGHAQGTNAYAPQGVPGYAPSPATDVPPSPGATPQQHNHEVAPPGGQNYAPAHDVYAQPVLQQPPAIGNPGSRPGSSTGPDSPLVHQWYTQRTRTSSISMPDEEPGERDDAELSRASSQSSLSSEVQRYMVPDKKSEPAAPPGPTLFDPAQFTAPITNYAQQPTGRMKYGQRRAYPR</sequence>
<evidence type="ECO:0000256" key="5">
    <source>
        <dbReference type="ARBA" id="ARBA00022892"/>
    </source>
</evidence>
<keyword evidence="5 6" id="KW-0931">ER-Golgi transport</keyword>
<feature type="compositionally biased region" description="Acidic residues" evidence="7">
    <location>
        <begin position="1117"/>
        <end position="1126"/>
    </location>
</feature>
<organism evidence="10 11">
    <name type="scientific">Priapulus caudatus</name>
    <name type="common">Priapulid worm</name>
    <dbReference type="NCBI Taxonomy" id="37621"/>
    <lineage>
        <taxon>Eukaryota</taxon>
        <taxon>Metazoa</taxon>
        <taxon>Ecdysozoa</taxon>
        <taxon>Scalidophora</taxon>
        <taxon>Priapulida</taxon>
        <taxon>Priapulimorpha</taxon>
        <taxon>Priapulimorphida</taxon>
        <taxon>Priapulidae</taxon>
        <taxon>Priapulus</taxon>
    </lineage>
</organism>
<evidence type="ECO:0000313" key="11">
    <source>
        <dbReference type="RefSeq" id="XP_014669557.1"/>
    </source>
</evidence>
<evidence type="ECO:0000256" key="2">
    <source>
        <dbReference type="ARBA" id="ARBA00005927"/>
    </source>
</evidence>
<name>A0ABM1EBI6_PRICU</name>
<protein>
    <recommendedName>
        <fullName evidence="6">Protein transport protein sec16</fullName>
    </recommendedName>
</protein>
<comment type="subcellular location">
    <subcellularLocation>
        <location evidence="1">Endoplasmic reticulum</location>
    </subcellularLocation>
    <subcellularLocation>
        <location evidence="6">Golgi apparatus membrane</location>
    </subcellularLocation>
</comment>
<dbReference type="Pfam" id="PF12932">
    <property type="entry name" value="Sec16"/>
    <property type="match status" value="1"/>
</dbReference>
<evidence type="ECO:0000256" key="7">
    <source>
        <dbReference type="SAM" id="MobiDB-lite"/>
    </source>
</evidence>
<feature type="compositionally biased region" description="Basic and acidic residues" evidence="7">
    <location>
        <begin position="84"/>
        <end position="99"/>
    </location>
</feature>
<dbReference type="PANTHER" id="PTHR13402">
    <property type="entry name" value="RGPR-RELATED"/>
    <property type="match status" value="1"/>
</dbReference>
<evidence type="ECO:0000256" key="4">
    <source>
        <dbReference type="ARBA" id="ARBA00022824"/>
    </source>
</evidence>
<keyword evidence="3 6" id="KW-0813">Transport</keyword>
<dbReference type="InterPro" id="IPR024340">
    <property type="entry name" value="Sec16_CCD"/>
</dbReference>
<feature type="compositionally biased region" description="Basic residues" evidence="7">
    <location>
        <begin position="915"/>
        <end position="924"/>
    </location>
</feature>
<feature type="region of interest" description="Disordered" evidence="7">
    <location>
        <begin position="886"/>
        <end position="951"/>
    </location>
</feature>
<dbReference type="Gene3D" id="1.25.40.1030">
    <property type="match status" value="1"/>
</dbReference>
<dbReference type="Pfam" id="PF12931">
    <property type="entry name" value="TPR_Sec16"/>
    <property type="match status" value="1"/>
</dbReference>
<feature type="compositionally biased region" description="Polar residues" evidence="7">
    <location>
        <begin position="1170"/>
        <end position="1180"/>
    </location>
</feature>
<keyword evidence="6" id="KW-0653">Protein transport</keyword>
<feature type="compositionally biased region" description="Polar residues" evidence="7">
    <location>
        <begin position="998"/>
        <end position="1026"/>
    </location>
</feature>
<evidence type="ECO:0000256" key="3">
    <source>
        <dbReference type="ARBA" id="ARBA00022448"/>
    </source>
</evidence>
<keyword evidence="6" id="KW-0333">Golgi apparatus</keyword>
<dbReference type="GeneID" id="106810648"/>
<feature type="compositionally biased region" description="Polar residues" evidence="7">
    <location>
        <begin position="935"/>
        <end position="951"/>
    </location>
</feature>
<accession>A0ABM1EBI6</accession>
<dbReference type="PANTHER" id="PTHR13402:SF6">
    <property type="entry name" value="SECRETORY 16, ISOFORM I"/>
    <property type="match status" value="1"/>
</dbReference>
<feature type="compositionally biased region" description="Polar residues" evidence="7">
    <location>
        <begin position="887"/>
        <end position="897"/>
    </location>
</feature>
<feature type="domain" description="Sec16 central conserved" evidence="9">
    <location>
        <begin position="157"/>
        <end position="234"/>
    </location>
</feature>
<evidence type="ECO:0000256" key="1">
    <source>
        <dbReference type="ARBA" id="ARBA00004240"/>
    </source>
</evidence>
<feature type="compositionally biased region" description="Basic and acidic residues" evidence="7">
    <location>
        <begin position="775"/>
        <end position="786"/>
    </location>
</feature>
<feature type="region of interest" description="Disordered" evidence="7">
    <location>
        <begin position="833"/>
        <end position="874"/>
    </location>
</feature>
<feature type="region of interest" description="Disordered" evidence="7">
    <location>
        <begin position="84"/>
        <end position="118"/>
    </location>
</feature>
<dbReference type="RefSeq" id="XP_014669557.1">
    <property type="nucleotide sequence ID" value="XM_014814071.1"/>
</dbReference>
<feature type="region of interest" description="Disordered" evidence="7">
    <location>
        <begin position="626"/>
        <end position="662"/>
    </location>
</feature>
<keyword evidence="4 6" id="KW-0256">Endoplasmic reticulum</keyword>
<reference evidence="11" key="1">
    <citation type="submission" date="2025-08" db="UniProtKB">
        <authorList>
            <consortium name="RefSeq"/>
        </authorList>
    </citation>
    <scope>IDENTIFICATION</scope>
</reference>
<comment type="similarity">
    <text evidence="2 6">Belongs to the SEC16 family.</text>
</comment>
<feature type="region of interest" description="Disordered" evidence="7">
    <location>
        <begin position="986"/>
        <end position="1193"/>
    </location>
</feature>
<feature type="compositionally biased region" description="Polar residues" evidence="7">
    <location>
        <begin position="754"/>
        <end position="772"/>
    </location>
</feature>
<feature type="region of interest" description="Disordered" evidence="7">
    <location>
        <begin position="751"/>
        <end position="796"/>
    </location>
</feature>
<keyword evidence="10" id="KW-1185">Reference proteome</keyword>
<feature type="compositionally biased region" description="Low complexity" evidence="7">
    <location>
        <begin position="689"/>
        <end position="710"/>
    </location>
</feature>